<organism evidence="2 3">
    <name type="scientific">Linnemannia schmuckeri</name>
    <dbReference type="NCBI Taxonomy" id="64567"/>
    <lineage>
        <taxon>Eukaryota</taxon>
        <taxon>Fungi</taxon>
        <taxon>Fungi incertae sedis</taxon>
        <taxon>Mucoromycota</taxon>
        <taxon>Mortierellomycotina</taxon>
        <taxon>Mortierellomycetes</taxon>
        <taxon>Mortierellales</taxon>
        <taxon>Mortierellaceae</taxon>
        <taxon>Linnemannia</taxon>
    </lineage>
</organism>
<name>A0A9P5UU52_9FUNG</name>
<evidence type="ECO:0000313" key="2">
    <source>
        <dbReference type="EMBL" id="KAF9118314.1"/>
    </source>
</evidence>
<protein>
    <submittedName>
        <fullName evidence="2">Uncharacterized protein</fullName>
    </submittedName>
</protein>
<dbReference type="OrthoDB" id="163120at2759"/>
<feature type="compositionally biased region" description="Low complexity" evidence="1">
    <location>
        <begin position="32"/>
        <end position="49"/>
    </location>
</feature>
<accession>A0A9P5UU52</accession>
<gene>
    <name evidence="2" type="ORF">BG015_006683</name>
</gene>
<comment type="caution">
    <text evidence="2">The sequence shown here is derived from an EMBL/GenBank/DDBJ whole genome shotgun (WGS) entry which is preliminary data.</text>
</comment>
<dbReference type="AlphaFoldDB" id="A0A9P5UU52"/>
<sequence>PLSSPSPSPPPPPRTLSPPLPPRNPSTPPSPSTSASATSAATSTSRPATPGRPHTEIPESITLRINLRYGQPYTHCRVRNSWPAAAVWSFRWEEDTLDSLIAKVRHRTDLPTLKDFEWELGQT</sequence>
<feature type="non-terminal residue" evidence="2">
    <location>
        <position position="1"/>
    </location>
</feature>
<evidence type="ECO:0000313" key="3">
    <source>
        <dbReference type="Proteomes" id="UP000748756"/>
    </source>
</evidence>
<feature type="non-terminal residue" evidence="2">
    <location>
        <position position="123"/>
    </location>
</feature>
<feature type="region of interest" description="Disordered" evidence="1">
    <location>
        <begin position="1"/>
        <end position="59"/>
    </location>
</feature>
<dbReference type="EMBL" id="JAAAUQ010003221">
    <property type="protein sequence ID" value="KAF9118314.1"/>
    <property type="molecule type" value="Genomic_DNA"/>
</dbReference>
<dbReference type="Proteomes" id="UP000748756">
    <property type="component" value="Unassembled WGS sequence"/>
</dbReference>
<proteinExistence type="predicted"/>
<evidence type="ECO:0000256" key="1">
    <source>
        <dbReference type="SAM" id="MobiDB-lite"/>
    </source>
</evidence>
<reference evidence="2" key="1">
    <citation type="journal article" date="2020" name="Fungal Divers.">
        <title>Resolving the Mortierellaceae phylogeny through synthesis of multi-gene phylogenetics and phylogenomics.</title>
        <authorList>
            <person name="Vandepol N."/>
            <person name="Liber J."/>
            <person name="Desiro A."/>
            <person name="Na H."/>
            <person name="Kennedy M."/>
            <person name="Barry K."/>
            <person name="Grigoriev I.V."/>
            <person name="Miller A.N."/>
            <person name="O'Donnell K."/>
            <person name="Stajich J.E."/>
            <person name="Bonito G."/>
        </authorList>
    </citation>
    <scope>NUCLEOTIDE SEQUENCE</scope>
    <source>
        <strain evidence="2">NRRL 6426</strain>
    </source>
</reference>
<feature type="compositionally biased region" description="Pro residues" evidence="1">
    <location>
        <begin position="1"/>
        <end position="31"/>
    </location>
</feature>
<keyword evidence="3" id="KW-1185">Reference proteome</keyword>